<organism evidence="2 3">
    <name type="scientific">Candidatus Vagococcus giribetii</name>
    <dbReference type="NCBI Taxonomy" id="2230876"/>
    <lineage>
        <taxon>Bacteria</taxon>
        <taxon>Bacillati</taxon>
        <taxon>Bacillota</taxon>
        <taxon>Bacilli</taxon>
        <taxon>Lactobacillales</taxon>
        <taxon>Enterococcaceae</taxon>
        <taxon>Vagococcus</taxon>
    </lineage>
</organism>
<gene>
    <name evidence="2" type="ORF">DOK76_08260</name>
</gene>
<dbReference type="PANTHER" id="PTHR31302:SF0">
    <property type="entry name" value="TRANSMEMBRANE PROTEIN WITH METALLOPHOSPHOESTERASE DOMAIN"/>
    <property type="match status" value="1"/>
</dbReference>
<dbReference type="Gene3D" id="3.60.21.10">
    <property type="match status" value="1"/>
</dbReference>
<dbReference type="Proteomes" id="UP000664857">
    <property type="component" value="Unassembled WGS sequence"/>
</dbReference>
<protein>
    <submittedName>
        <fullName evidence="2">Metallophosphoesterase</fullName>
    </submittedName>
</protein>
<dbReference type="InterPro" id="IPR004843">
    <property type="entry name" value="Calcineurin-like_PHP"/>
</dbReference>
<dbReference type="SUPFAM" id="SSF56300">
    <property type="entry name" value="Metallo-dependent phosphatases"/>
    <property type="match status" value="1"/>
</dbReference>
<dbReference type="RefSeq" id="WP_206966691.1">
    <property type="nucleotide sequence ID" value="NZ_JAFLVX010000020.1"/>
</dbReference>
<comment type="caution">
    <text evidence="2">The sequence shown here is derived from an EMBL/GenBank/DDBJ whole genome shotgun (WGS) entry which is preliminary data.</text>
</comment>
<dbReference type="InterPro" id="IPR029052">
    <property type="entry name" value="Metallo-depent_PP-like"/>
</dbReference>
<evidence type="ECO:0000259" key="1">
    <source>
        <dbReference type="Pfam" id="PF00149"/>
    </source>
</evidence>
<dbReference type="EMBL" id="JAFLVX010000020">
    <property type="protein sequence ID" value="MBO0477061.1"/>
    <property type="molecule type" value="Genomic_DNA"/>
</dbReference>
<dbReference type="PANTHER" id="PTHR31302">
    <property type="entry name" value="TRANSMEMBRANE PROTEIN WITH METALLOPHOSPHOESTERASE DOMAIN-RELATED"/>
    <property type="match status" value="1"/>
</dbReference>
<sequence>MKLYKKITIASLVLTAALFLEGYRENRQLEKSYYTIHSNKVTSSKPIKIAQVSDTQFPRLRVSMDKLVNAISNEKPDMIFYTGDTIDRTETIDETDLTLFLKKLTQIAPTFVVSGNHETTHPDYKQWLSIIENSDAILLENEVKQMTVNQDKVNVVGLSNGSTQLPKKELDKIDSSSETLVLAHHPEKMDDYSQHLKTKGFTVFSGHAHGGQIIIPGIGGVLSPDQGFFPDYTDGLYQVEDNHLVVSRGLANSSFPARINNYPHLIFTTISNEKADNS</sequence>
<proteinExistence type="predicted"/>
<accession>A0ABS3HTH9</accession>
<name>A0ABS3HTH9_9ENTE</name>
<dbReference type="InterPro" id="IPR051158">
    <property type="entry name" value="Metallophosphoesterase_sf"/>
</dbReference>
<dbReference type="Pfam" id="PF00149">
    <property type="entry name" value="Metallophos"/>
    <property type="match status" value="1"/>
</dbReference>
<evidence type="ECO:0000313" key="2">
    <source>
        <dbReference type="EMBL" id="MBO0477061.1"/>
    </source>
</evidence>
<reference evidence="2 3" key="1">
    <citation type="submission" date="2021-03" db="EMBL/GenBank/DDBJ databases">
        <title>Enterococcal diversity collection.</title>
        <authorList>
            <person name="Gilmore M.S."/>
            <person name="Schwartzman J."/>
            <person name="Van Tyne D."/>
            <person name="Martin M."/>
            <person name="Earl A.M."/>
            <person name="Manson A.L."/>
            <person name="Straub T."/>
            <person name="Salamzade R."/>
            <person name="Saavedra J."/>
            <person name="Lebreton F."/>
            <person name="Prichula J."/>
            <person name="Schaufler K."/>
            <person name="Gaca A."/>
            <person name="Sgardioli B."/>
            <person name="Wagenaar J."/>
            <person name="Strong T."/>
        </authorList>
    </citation>
    <scope>NUCLEOTIDE SEQUENCE [LARGE SCALE GENOMIC DNA]</scope>
    <source>
        <strain evidence="2 3">DIV0080</strain>
    </source>
</reference>
<keyword evidence="3" id="KW-1185">Reference proteome</keyword>
<feature type="domain" description="Calcineurin-like phosphoesterase" evidence="1">
    <location>
        <begin position="47"/>
        <end position="209"/>
    </location>
</feature>
<evidence type="ECO:0000313" key="3">
    <source>
        <dbReference type="Proteomes" id="UP000664857"/>
    </source>
</evidence>